<dbReference type="AlphaFoldDB" id="A0A3A1YSP5"/>
<keyword evidence="8" id="KW-0966">Cell projection</keyword>
<dbReference type="Gene3D" id="2.30.30.910">
    <property type="match status" value="1"/>
</dbReference>
<protein>
    <recommendedName>
        <fullName evidence="2 5">Basal-body rod modification protein FlgD</fullName>
    </recommendedName>
</protein>
<dbReference type="EMBL" id="NQYH01000012">
    <property type="protein sequence ID" value="RIY39940.1"/>
    <property type="molecule type" value="Genomic_DNA"/>
</dbReference>
<evidence type="ECO:0000259" key="6">
    <source>
        <dbReference type="Pfam" id="PF13860"/>
    </source>
</evidence>
<dbReference type="InterPro" id="IPR005648">
    <property type="entry name" value="FlgD"/>
</dbReference>
<accession>A0A3A1YSP5</accession>
<comment type="function">
    <text evidence="4 5">Required for flagellar hook formation. May act as a scaffolding protein.</text>
</comment>
<evidence type="ECO:0000256" key="3">
    <source>
        <dbReference type="ARBA" id="ARBA00022795"/>
    </source>
</evidence>
<dbReference type="Gene3D" id="2.60.40.4070">
    <property type="match status" value="1"/>
</dbReference>
<dbReference type="Pfam" id="PF03963">
    <property type="entry name" value="FlgD"/>
    <property type="match status" value="1"/>
</dbReference>
<keyword evidence="8" id="KW-0282">Flagellum</keyword>
<keyword evidence="8" id="KW-0969">Cilium</keyword>
<sequence>MTTVDPNTIAQATSAGSLAASTAEAAKRAEDMKNQFMTLLITQIRNQDPLNPMENAEFTSQLAQMETVNGITQLNKTLQALSGQMDMTQSMQAATLIGKEVLVTGNKISTGSSPDDPNTKVATPFGIDLISPAEKVKVAILDGSGKAVRNVELGPVNPGVVSLEWDGLNDSGEPVPDGAYTLDVSGVGADGSAVGVEALTYGQVSSIAYSSSGVQLDLGLMGARSLFDVRKIM</sequence>
<dbReference type="InterPro" id="IPR025963">
    <property type="entry name" value="FLgD_Tudor"/>
</dbReference>
<keyword evidence="3 5" id="KW-1005">Bacterial flagellum biogenesis</keyword>
<evidence type="ECO:0000313" key="8">
    <source>
        <dbReference type="EMBL" id="RIY39940.1"/>
    </source>
</evidence>
<evidence type="ECO:0000313" key="9">
    <source>
        <dbReference type="Proteomes" id="UP000266206"/>
    </source>
</evidence>
<organism evidence="8 9">
    <name type="scientific">Neopusillimonas maritima</name>
    <dbReference type="NCBI Taxonomy" id="2026239"/>
    <lineage>
        <taxon>Bacteria</taxon>
        <taxon>Pseudomonadati</taxon>
        <taxon>Pseudomonadota</taxon>
        <taxon>Betaproteobacteria</taxon>
        <taxon>Burkholderiales</taxon>
        <taxon>Alcaligenaceae</taxon>
        <taxon>Neopusillimonas</taxon>
    </lineage>
</organism>
<evidence type="ECO:0000256" key="5">
    <source>
        <dbReference type="RuleBase" id="RU362076"/>
    </source>
</evidence>
<proteinExistence type="inferred from homology"/>
<dbReference type="GO" id="GO:0044781">
    <property type="term" value="P:bacterial-type flagellum organization"/>
    <property type="evidence" value="ECO:0007669"/>
    <property type="project" value="UniProtKB-UniRule"/>
</dbReference>
<evidence type="ECO:0000259" key="7">
    <source>
        <dbReference type="Pfam" id="PF13861"/>
    </source>
</evidence>
<evidence type="ECO:0000256" key="1">
    <source>
        <dbReference type="ARBA" id="ARBA00010577"/>
    </source>
</evidence>
<reference evidence="8 9" key="1">
    <citation type="submission" date="2017-08" db="EMBL/GenBank/DDBJ databases">
        <title>Pusillimonas indicus sp. nov., a member of the family Alcaligenaceae isolated from surface seawater.</title>
        <authorList>
            <person name="Li J."/>
        </authorList>
    </citation>
    <scope>NUCLEOTIDE SEQUENCE [LARGE SCALE GENOMIC DNA]</scope>
    <source>
        <strain evidence="8 9">L52-1-41</strain>
    </source>
</reference>
<dbReference type="Pfam" id="PF13861">
    <property type="entry name" value="FLgD_tudor"/>
    <property type="match status" value="1"/>
</dbReference>
<feature type="domain" description="FlgD/Vpr Ig-like" evidence="6">
    <location>
        <begin position="122"/>
        <end position="187"/>
    </location>
</feature>
<comment type="caution">
    <text evidence="8">The sequence shown here is derived from an EMBL/GenBank/DDBJ whole genome shotgun (WGS) entry which is preliminary data.</text>
</comment>
<evidence type="ECO:0000256" key="2">
    <source>
        <dbReference type="ARBA" id="ARBA00016013"/>
    </source>
</evidence>
<dbReference type="Pfam" id="PF13860">
    <property type="entry name" value="FlgD_ig"/>
    <property type="match status" value="1"/>
</dbReference>
<dbReference type="OrthoDB" id="9785233at2"/>
<evidence type="ECO:0000256" key="4">
    <source>
        <dbReference type="ARBA" id="ARBA00024746"/>
    </source>
</evidence>
<dbReference type="RefSeq" id="WP_119516693.1">
    <property type="nucleotide sequence ID" value="NZ_NQYH01000012.1"/>
</dbReference>
<dbReference type="Proteomes" id="UP000266206">
    <property type="component" value="Unassembled WGS sequence"/>
</dbReference>
<gene>
    <name evidence="8" type="primary">flgD</name>
    <name evidence="8" type="ORF">CJP73_12715</name>
</gene>
<comment type="similarity">
    <text evidence="1 5">Belongs to the FlgD family.</text>
</comment>
<dbReference type="InterPro" id="IPR025965">
    <property type="entry name" value="FlgD/Vpr_Ig-like"/>
</dbReference>
<name>A0A3A1YSP5_9BURK</name>
<feature type="domain" description="FlgD Tudor-like" evidence="7">
    <location>
        <begin position="89"/>
        <end position="230"/>
    </location>
</feature>